<dbReference type="eggNOG" id="COG3209">
    <property type="taxonomic scope" value="Bacteria"/>
</dbReference>
<evidence type="ECO:0008006" key="3">
    <source>
        <dbReference type="Google" id="ProtNLM"/>
    </source>
</evidence>
<evidence type="ECO:0000313" key="2">
    <source>
        <dbReference type="Proteomes" id="UP000028705"/>
    </source>
</evidence>
<organism evidence="1 2">
    <name type="scientific">Chryseobacterium soli</name>
    <dbReference type="NCBI Taxonomy" id="445961"/>
    <lineage>
        <taxon>Bacteria</taxon>
        <taxon>Pseudomonadati</taxon>
        <taxon>Bacteroidota</taxon>
        <taxon>Flavobacteriia</taxon>
        <taxon>Flavobacteriales</taxon>
        <taxon>Weeksellaceae</taxon>
        <taxon>Chryseobacterium group</taxon>
        <taxon>Chryseobacterium</taxon>
    </lineage>
</organism>
<dbReference type="NCBIfam" id="TIGR01643">
    <property type="entry name" value="YD_repeat_2x"/>
    <property type="match status" value="1"/>
</dbReference>
<dbReference type="EMBL" id="JPRH01000023">
    <property type="protein sequence ID" value="KFF08556.1"/>
    <property type="molecule type" value="Genomic_DNA"/>
</dbReference>
<dbReference type="STRING" id="445961.IW15_22690"/>
<dbReference type="InterPro" id="IPR006530">
    <property type="entry name" value="YD"/>
</dbReference>
<proteinExistence type="predicted"/>
<evidence type="ECO:0000313" key="1">
    <source>
        <dbReference type="EMBL" id="KFF08556.1"/>
    </source>
</evidence>
<protein>
    <recommendedName>
        <fullName evidence="3">Sugar-binding protein</fullName>
    </recommendedName>
</protein>
<accession>A0A085ZVU2</accession>
<dbReference type="Proteomes" id="UP000028705">
    <property type="component" value="Unassembled WGS sequence"/>
</dbReference>
<reference evidence="1 2" key="1">
    <citation type="submission" date="2014-07" db="EMBL/GenBank/DDBJ databases">
        <title>Genome of Chryseobacterium soli DSM 19298.</title>
        <authorList>
            <person name="Stropko S.J."/>
            <person name="Pipes S.E."/>
            <person name="Newman J."/>
        </authorList>
    </citation>
    <scope>NUCLEOTIDE SEQUENCE [LARGE SCALE GENOMIC DNA]</scope>
    <source>
        <strain evidence="1 2">DSM 19298</strain>
    </source>
</reference>
<name>A0A085ZVU2_9FLAO</name>
<keyword evidence="2" id="KW-1185">Reference proteome</keyword>
<gene>
    <name evidence="1" type="ORF">IW15_22690</name>
</gene>
<sequence>MQKGYAQAGVGDMVTTPIASPSMAAMSQYSDVSVSLSSGLPDIGISLLSAPISDGGVSWPLSLSYNVRNIGEEDEVISDVGGGWSFFGAGVIYKKVINYLDECYDNPTLPSYKKNEFDDLYYYNLPGLSGKFKIKRDTINNTFSLVNLTPNHAKIEYVRNSNTATFKADSFTVTADNGYKYFFDKTDLAKYNCGDLFSGKEYKTAYYLTKILNPIGVEAAVMSYDERKKYKGTSTTNLIFLQNKLKAITSRSGEVAFNYVYDDTLEPKKTTDKAVSDPYSLQKISLKNPAGEELFSYVFNYTMVSKGTEPSNKLRILNSVFKNDKNGALIEKNSWVYNSPSGEGILKRAISPTGAVTEYNFESGETYFNYNDPAYLASLEGTSSIYNPTIQYWFTMATASIDTNQSLQYNFTIPGDPSVKKNFKFLLDISDYQYTVIPTLPGFPPKPRVDNLKITLKRGSEVIIPTFTIKDILYYKEYILNNYPGNYTLEFVSTGGAVGTGNFWASEVKLHPGPFRNANPSGQTRIQNIKYYKNSTDANAYRTVNYGYDSFDLPNSASGYMFDNERDSEEDVLVRYALYKSVKVSEAGKGSVRYSFKTPDDYPKQQNGGTALEPQYFWPYYNVTKSGLMSKKETYDEQNTLLTAELYDYELDKYSDEDYSFTGSYKITSKPAYIKKSMVNNKAFFTGGGMLETGSETWVSPTNLKPYYTKSFADGDTSEQFMTYPNGLSGYNHLEAAYMTGIPVITEEKKNGKTISKSVTKYENTSLLLPTSAFAASISDGSMKQVMRADAYDEKGNLVQLTSVAGLPTSFLYGYNKTQVIAKIEGARYDDIKDNPLVIAVIAASNDDNINPASESVLITALDNLRKDSAMTGYQITVYTYNPLIGLTTTTTPNGQREIYEYDGSGRLKTVKKMEKDASGDVVYKKLKEYQYNYKQ</sequence>
<comment type="caution">
    <text evidence="1">The sequence shown here is derived from an EMBL/GenBank/DDBJ whole genome shotgun (WGS) entry which is preliminary data.</text>
</comment>
<dbReference type="AlphaFoldDB" id="A0A085ZVU2"/>